<feature type="domain" description="F-box" evidence="2">
    <location>
        <begin position="76"/>
        <end position="130"/>
    </location>
</feature>
<dbReference type="InterPro" id="IPR036047">
    <property type="entry name" value="F-box-like_dom_sf"/>
</dbReference>
<dbReference type="InterPro" id="IPR001810">
    <property type="entry name" value="F-box_dom"/>
</dbReference>
<keyword evidence="1" id="KW-0175">Coiled coil</keyword>
<reference evidence="3 4" key="1">
    <citation type="journal article" date="2020" name="ISME J.">
        <title>Uncovering the hidden diversity of litter-decomposition mechanisms in mushroom-forming fungi.</title>
        <authorList>
            <person name="Floudas D."/>
            <person name="Bentzer J."/>
            <person name="Ahren D."/>
            <person name="Johansson T."/>
            <person name="Persson P."/>
            <person name="Tunlid A."/>
        </authorList>
    </citation>
    <scope>NUCLEOTIDE SEQUENCE [LARGE SCALE GENOMIC DNA]</scope>
    <source>
        <strain evidence="3 4">CBS 291.85</strain>
    </source>
</reference>
<proteinExistence type="predicted"/>
<dbReference type="EMBL" id="JAACJM010000083">
    <property type="protein sequence ID" value="KAF5348993.1"/>
    <property type="molecule type" value="Genomic_DNA"/>
</dbReference>
<dbReference type="Pfam" id="PF12937">
    <property type="entry name" value="F-box-like"/>
    <property type="match status" value="1"/>
</dbReference>
<evidence type="ECO:0000313" key="4">
    <source>
        <dbReference type="Proteomes" id="UP000559256"/>
    </source>
</evidence>
<dbReference type="Gene3D" id="3.80.10.10">
    <property type="entry name" value="Ribonuclease Inhibitor"/>
    <property type="match status" value="1"/>
</dbReference>
<dbReference type="AlphaFoldDB" id="A0A8H5CWR5"/>
<feature type="coiled-coil region" evidence="1">
    <location>
        <begin position="30"/>
        <end position="57"/>
    </location>
</feature>
<evidence type="ECO:0000259" key="2">
    <source>
        <dbReference type="Pfam" id="PF12937"/>
    </source>
</evidence>
<dbReference type="SUPFAM" id="SSF52047">
    <property type="entry name" value="RNI-like"/>
    <property type="match status" value="1"/>
</dbReference>
<dbReference type="Gene3D" id="1.20.1280.50">
    <property type="match status" value="1"/>
</dbReference>
<gene>
    <name evidence="3" type="ORF">D9758_012738</name>
</gene>
<accession>A0A8H5CWR5</accession>
<evidence type="ECO:0000256" key="1">
    <source>
        <dbReference type="SAM" id="Coils"/>
    </source>
</evidence>
<dbReference type="SUPFAM" id="SSF81383">
    <property type="entry name" value="F-box domain"/>
    <property type="match status" value="1"/>
</dbReference>
<name>A0A8H5CWR5_9AGAR</name>
<evidence type="ECO:0000313" key="3">
    <source>
        <dbReference type="EMBL" id="KAF5348993.1"/>
    </source>
</evidence>
<dbReference type="InterPro" id="IPR032675">
    <property type="entry name" value="LRR_dom_sf"/>
</dbReference>
<keyword evidence="4" id="KW-1185">Reference proteome</keyword>
<dbReference type="OrthoDB" id="3022400at2759"/>
<dbReference type="Proteomes" id="UP000559256">
    <property type="component" value="Unassembled WGS sequence"/>
</dbReference>
<comment type="caution">
    <text evidence="3">The sequence shown here is derived from an EMBL/GenBank/DDBJ whole genome shotgun (WGS) entry which is preliminary data.</text>
</comment>
<sequence>MSSTTVNTFELLRSNFGTYTVDVEHVSQCLIGAERDVQNLEAEIHRLNAAIIVLQNKQELLHSRIEQCRSLLAPIRRIPPELLARIFSFACSKSEATDKLDCPAVRLSQVCKGWRELTHTTPSLWSSLSIDLITHDRWDVRLIAMADHHLELSRNSPLDVTLKLRYNCDVSLYLFKALSAHSSRLHSLCLYLDDPELLEDPYLLSCRNNLPLLRHLNMRVICSTFSQKSVDVFKSAPLLEDFTICWHMFNEHDRQAPPISLPWSQLTRLKFRWLLTNAALENLSLAAQARHVTFERCRNDDFRDSSDDYPDVVHLHDNLRSLSIIIDIDDPELSVFFNFLTLPSLIHLTIAGSYDETTDPPSSENFSFTSEQEAIMSFMSRSQCHLTSLSLENLPIQDMEVIAFLQNTPTLTELALYEQEYENTTDAPFFTPHLFDSLSVKYRAPSSTLLPRLKELDLQYHACSFPTTAFLPMIHSRWIPDVATATEMGVDCLAAVTLRPFMDEKDEDLGPDLQSLGDLSVAGLRVLVLAQFLD</sequence>
<organism evidence="3 4">
    <name type="scientific">Tetrapyrgos nigripes</name>
    <dbReference type="NCBI Taxonomy" id="182062"/>
    <lineage>
        <taxon>Eukaryota</taxon>
        <taxon>Fungi</taxon>
        <taxon>Dikarya</taxon>
        <taxon>Basidiomycota</taxon>
        <taxon>Agaricomycotina</taxon>
        <taxon>Agaricomycetes</taxon>
        <taxon>Agaricomycetidae</taxon>
        <taxon>Agaricales</taxon>
        <taxon>Marasmiineae</taxon>
        <taxon>Marasmiaceae</taxon>
        <taxon>Tetrapyrgos</taxon>
    </lineage>
</organism>
<protein>
    <recommendedName>
        <fullName evidence="2">F-box domain-containing protein</fullName>
    </recommendedName>
</protein>